<evidence type="ECO:0000313" key="3">
    <source>
        <dbReference type="Proteomes" id="UP000184241"/>
    </source>
</evidence>
<proteinExistence type="predicted"/>
<evidence type="ECO:0000313" key="2">
    <source>
        <dbReference type="EMBL" id="SHH49284.1"/>
    </source>
</evidence>
<feature type="transmembrane region" description="Helical" evidence="1">
    <location>
        <begin position="79"/>
        <end position="97"/>
    </location>
</feature>
<feature type="transmembrane region" description="Helical" evidence="1">
    <location>
        <begin position="21"/>
        <end position="41"/>
    </location>
</feature>
<protein>
    <submittedName>
        <fullName evidence="2">Uncharacterized protein</fullName>
    </submittedName>
</protein>
<keyword evidence="1" id="KW-0812">Transmembrane</keyword>
<feature type="transmembrane region" description="Helical" evidence="1">
    <location>
        <begin position="53"/>
        <end position="72"/>
    </location>
</feature>
<reference evidence="2 3" key="1">
    <citation type="submission" date="2016-11" db="EMBL/GenBank/DDBJ databases">
        <authorList>
            <person name="Jaros S."/>
            <person name="Januszkiewicz K."/>
            <person name="Wedrychowicz H."/>
        </authorList>
    </citation>
    <scope>NUCLEOTIDE SEQUENCE [LARGE SCALE GENOMIC DNA]</scope>
    <source>
        <strain evidence="2 3">DSM 6191</strain>
    </source>
</reference>
<organism evidence="2 3">
    <name type="scientific">Clostridium intestinale DSM 6191</name>
    <dbReference type="NCBI Taxonomy" id="1121320"/>
    <lineage>
        <taxon>Bacteria</taxon>
        <taxon>Bacillati</taxon>
        <taxon>Bacillota</taxon>
        <taxon>Clostridia</taxon>
        <taxon>Eubacteriales</taxon>
        <taxon>Clostridiaceae</taxon>
        <taxon>Clostridium</taxon>
    </lineage>
</organism>
<keyword evidence="1" id="KW-0472">Membrane</keyword>
<keyword evidence="1" id="KW-1133">Transmembrane helix</keyword>
<accession>A0A1M5TEZ4</accession>
<sequence length="132" mass="15191">MKRKYVLVDSNKLNLPNWKKWLMLIGGSFIALLLISVLENLLSNAMEIQIEKVALVTFYIRAFIVLALIHDLAPKLKKIISVIWSMAVYVVYVGIDYSSGDKLFLGSLVFFVFLVGYNIFLFRKKKNNMINI</sequence>
<feature type="transmembrane region" description="Helical" evidence="1">
    <location>
        <begin position="103"/>
        <end position="122"/>
    </location>
</feature>
<dbReference type="Proteomes" id="UP000184241">
    <property type="component" value="Unassembled WGS sequence"/>
</dbReference>
<dbReference type="EMBL" id="FQXU01000003">
    <property type="protein sequence ID" value="SHH49284.1"/>
    <property type="molecule type" value="Genomic_DNA"/>
</dbReference>
<dbReference type="AlphaFoldDB" id="A0A1M5TEZ4"/>
<dbReference type="RefSeq" id="WP_073015894.1">
    <property type="nucleotide sequence ID" value="NZ_FQXU01000003.1"/>
</dbReference>
<name>A0A1M5TEZ4_9CLOT</name>
<evidence type="ECO:0000256" key="1">
    <source>
        <dbReference type="SAM" id="Phobius"/>
    </source>
</evidence>
<gene>
    <name evidence="2" type="ORF">SAMN02745941_00193</name>
</gene>